<evidence type="ECO:0000256" key="1">
    <source>
        <dbReference type="ARBA" id="ARBA00004370"/>
    </source>
</evidence>
<evidence type="ECO:0000256" key="2">
    <source>
        <dbReference type="ARBA" id="ARBA00022692"/>
    </source>
</evidence>
<accession>A0A2T2NAN0</accession>
<dbReference type="PANTHER" id="PTHR35814">
    <property type="match status" value="1"/>
</dbReference>
<comment type="subcellular location">
    <subcellularLocation>
        <location evidence="1">Membrane</location>
    </subcellularLocation>
</comment>
<keyword evidence="7" id="KW-1185">Reference proteome</keyword>
<evidence type="ECO:0000313" key="6">
    <source>
        <dbReference type="EMBL" id="PSN62484.1"/>
    </source>
</evidence>
<evidence type="ECO:0000256" key="3">
    <source>
        <dbReference type="ARBA" id="ARBA00022989"/>
    </source>
</evidence>
<feature type="transmembrane region" description="Helical" evidence="5">
    <location>
        <begin position="124"/>
        <end position="144"/>
    </location>
</feature>
<keyword evidence="3 5" id="KW-1133">Transmembrane helix</keyword>
<reference evidence="6 7" key="1">
    <citation type="journal article" date="2018" name="Front. Microbiol.">
        <title>Genome-Wide Analysis of Corynespora cassiicola Leaf Fall Disease Putative Effectors.</title>
        <authorList>
            <person name="Lopez D."/>
            <person name="Ribeiro S."/>
            <person name="Label P."/>
            <person name="Fumanal B."/>
            <person name="Venisse J.S."/>
            <person name="Kohler A."/>
            <person name="de Oliveira R.R."/>
            <person name="Labutti K."/>
            <person name="Lipzen A."/>
            <person name="Lail K."/>
            <person name="Bauer D."/>
            <person name="Ohm R.A."/>
            <person name="Barry K.W."/>
            <person name="Spatafora J."/>
            <person name="Grigoriev I.V."/>
            <person name="Martin F.M."/>
            <person name="Pujade-Renaud V."/>
        </authorList>
    </citation>
    <scope>NUCLEOTIDE SEQUENCE [LARGE SCALE GENOMIC DNA]</scope>
    <source>
        <strain evidence="6 7">Philippines</strain>
    </source>
</reference>
<feature type="transmembrane region" description="Helical" evidence="5">
    <location>
        <begin position="12"/>
        <end position="31"/>
    </location>
</feature>
<sequence length="150" mass="15905">MATHLGLGPSLPFAPATGTWAAPFAVYWIFLQSRITYLRVSSGTVLGDRIDASKGEKDPLYLANRSLVNFSENVPLALSLGLLAELNGGSRKWIGYGLGALFALRISHAEFGLMRGGLGVGRILGFYGTQIVMLGLGVYGGLLVKENGGF</sequence>
<protein>
    <recommendedName>
        <fullName evidence="8">Membrane-associated proteins in eicosanoid and glutathione metabolism</fullName>
    </recommendedName>
</protein>
<dbReference type="EMBL" id="KZ678141">
    <property type="protein sequence ID" value="PSN62484.1"/>
    <property type="molecule type" value="Genomic_DNA"/>
</dbReference>
<gene>
    <name evidence="6" type="ORF">BS50DRAFT_577390</name>
</gene>
<organism evidence="6 7">
    <name type="scientific">Corynespora cassiicola Philippines</name>
    <dbReference type="NCBI Taxonomy" id="1448308"/>
    <lineage>
        <taxon>Eukaryota</taxon>
        <taxon>Fungi</taxon>
        <taxon>Dikarya</taxon>
        <taxon>Ascomycota</taxon>
        <taxon>Pezizomycotina</taxon>
        <taxon>Dothideomycetes</taxon>
        <taxon>Pleosporomycetidae</taxon>
        <taxon>Pleosporales</taxon>
        <taxon>Corynesporascaceae</taxon>
        <taxon>Corynespora</taxon>
    </lineage>
</organism>
<dbReference type="AlphaFoldDB" id="A0A2T2NAN0"/>
<dbReference type="InterPro" id="IPR001129">
    <property type="entry name" value="Membr-assoc_MAPEG"/>
</dbReference>
<evidence type="ECO:0000256" key="4">
    <source>
        <dbReference type="ARBA" id="ARBA00023136"/>
    </source>
</evidence>
<dbReference type="OrthoDB" id="19091at2759"/>
<dbReference type="Pfam" id="PF01124">
    <property type="entry name" value="MAPEG"/>
    <property type="match status" value="1"/>
</dbReference>
<dbReference type="STRING" id="1448308.A0A2T2NAN0"/>
<dbReference type="SUPFAM" id="SSF161084">
    <property type="entry name" value="MAPEG domain-like"/>
    <property type="match status" value="1"/>
</dbReference>
<dbReference type="Gene3D" id="1.20.120.550">
    <property type="entry name" value="Membrane associated eicosanoid/glutathione metabolism-like domain"/>
    <property type="match status" value="1"/>
</dbReference>
<evidence type="ECO:0008006" key="8">
    <source>
        <dbReference type="Google" id="ProtNLM"/>
    </source>
</evidence>
<keyword evidence="4 5" id="KW-0472">Membrane</keyword>
<dbReference type="GO" id="GO:0016020">
    <property type="term" value="C:membrane"/>
    <property type="evidence" value="ECO:0007669"/>
    <property type="project" value="UniProtKB-SubCell"/>
</dbReference>
<keyword evidence="2 5" id="KW-0812">Transmembrane</keyword>
<dbReference type="InterPro" id="IPR023352">
    <property type="entry name" value="MAPEG-like_dom_sf"/>
</dbReference>
<dbReference type="PANTHER" id="PTHR35814:SF1">
    <property type="entry name" value="GLUTATHIONE S-TRANSFERASE-RELATED"/>
    <property type="match status" value="1"/>
</dbReference>
<evidence type="ECO:0000256" key="5">
    <source>
        <dbReference type="SAM" id="Phobius"/>
    </source>
</evidence>
<dbReference type="Proteomes" id="UP000240883">
    <property type="component" value="Unassembled WGS sequence"/>
</dbReference>
<evidence type="ECO:0000313" key="7">
    <source>
        <dbReference type="Proteomes" id="UP000240883"/>
    </source>
</evidence>
<name>A0A2T2NAN0_CORCC</name>
<proteinExistence type="predicted"/>